<comment type="caution">
    <text evidence="3">The sequence shown here is derived from an EMBL/GenBank/DDBJ whole genome shotgun (WGS) entry which is preliminary data.</text>
</comment>
<keyword evidence="1" id="KW-0812">Transmembrane</keyword>
<organism evidence="3 4">
    <name type="scientific">Pseudarthrobacter siccitolerans</name>
    <dbReference type="NCBI Taxonomy" id="861266"/>
    <lineage>
        <taxon>Bacteria</taxon>
        <taxon>Bacillati</taxon>
        <taxon>Actinomycetota</taxon>
        <taxon>Actinomycetes</taxon>
        <taxon>Micrococcales</taxon>
        <taxon>Micrococcaceae</taxon>
        <taxon>Pseudarthrobacter</taxon>
    </lineage>
</organism>
<evidence type="ECO:0000313" key="4">
    <source>
        <dbReference type="Proteomes" id="UP001236806"/>
    </source>
</evidence>
<feature type="chain" id="PRO_5046200049" evidence="2">
    <location>
        <begin position="26"/>
        <end position="111"/>
    </location>
</feature>
<reference evidence="3 4" key="1">
    <citation type="submission" date="2023-07" db="EMBL/GenBank/DDBJ databases">
        <title>Comparative genomics of wheat-associated soil bacteria to identify genetic determinants of phenazine resistance.</title>
        <authorList>
            <person name="Mouncey N."/>
        </authorList>
    </citation>
    <scope>NUCLEOTIDE SEQUENCE [LARGE SCALE GENOMIC DNA]</scope>
    <source>
        <strain evidence="3 4">W1I3</strain>
    </source>
</reference>
<name>A0ABU0PG74_9MICC</name>
<dbReference type="RefSeq" id="WP_306633673.1">
    <property type="nucleotide sequence ID" value="NZ_JAUSXB010000001.1"/>
</dbReference>
<accession>A0ABU0PG74</accession>
<protein>
    <submittedName>
        <fullName evidence="3">Uncharacterized protein</fullName>
    </submittedName>
</protein>
<feature type="transmembrane region" description="Helical" evidence="1">
    <location>
        <begin position="69"/>
        <end position="89"/>
    </location>
</feature>
<sequence>MVKKTIVAILVALGLVLGTSTAANAMPTIGNDWYSNFYGAYVDLDRADQGAITSGAAAGVSAAVCIQTSGWACPTIAVVLTAAAFYIAINGYCPNKLRVYPRFGGYPMRCV</sequence>
<keyword evidence="2" id="KW-0732">Signal</keyword>
<gene>
    <name evidence="3" type="ORF">QFZ36_000514</name>
</gene>
<feature type="signal peptide" evidence="2">
    <location>
        <begin position="1"/>
        <end position="25"/>
    </location>
</feature>
<evidence type="ECO:0000313" key="3">
    <source>
        <dbReference type="EMBL" id="MDQ0672953.1"/>
    </source>
</evidence>
<proteinExistence type="predicted"/>
<keyword evidence="1" id="KW-0472">Membrane</keyword>
<dbReference type="EMBL" id="JAUSXB010000001">
    <property type="protein sequence ID" value="MDQ0672953.1"/>
    <property type="molecule type" value="Genomic_DNA"/>
</dbReference>
<evidence type="ECO:0000256" key="1">
    <source>
        <dbReference type="SAM" id="Phobius"/>
    </source>
</evidence>
<dbReference type="Proteomes" id="UP001236806">
    <property type="component" value="Unassembled WGS sequence"/>
</dbReference>
<keyword evidence="4" id="KW-1185">Reference proteome</keyword>
<keyword evidence="1" id="KW-1133">Transmembrane helix</keyword>
<evidence type="ECO:0000256" key="2">
    <source>
        <dbReference type="SAM" id="SignalP"/>
    </source>
</evidence>